<evidence type="ECO:0000256" key="1">
    <source>
        <dbReference type="ARBA" id="ARBA00001933"/>
    </source>
</evidence>
<gene>
    <name evidence="9" type="ORF">C0Q70_03874</name>
</gene>
<dbReference type="InterPro" id="IPR015424">
    <property type="entry name" value="PyrdxlP-dep_Trfase"/>
</dbReference>
<keyword evidence="10" id="KW-1185">Reference proteome</keyword>
<dbReference type="AlphaFoldDB" id="A0A2T7PTY5"/>
<keyword evidence="5 7" id="KW-0456">Lyase</keyword>
<dbReference type="InterPro" id="IPR010977">
    <property type="entry name" value="Aromatic_deC"/>
</dbReference>
<evidence type="ECO:0008006" key="11">
    <source>
        <dbReference type="Google" id="ProtNLM"/>
    </source>
</evidence>
<dbReference type="OrthoDB" id="639767at2759"/>
<sequence>MFLHESGEGGGVIQGSASECVLVTLLAARHAAIKRLKVRLPFVEDGTLLSRLVAYSSKVAHSCVEKAGFIGFVKMRQLEVDDDFSLRGHVLENAIEEDRRLGLIPFYVCATLGTTACCSFDNIDELGQVCARENLWLHVDAAYAGNALICPEYQHLIHGVENCNSLNFNANKWLQVNFDCSLMWVRNVETLTSALTVDPLYLQHKHGNHTIDLRHWGIPLSRRFRALKLWFVIRTYGVEGLQTIIRQQTILAKTFEEKVLGDDRFEVLGNVTMGLVCFRLQGPNSLSIKLLKMINESGKLHMVPALLNELYVIRFAICSQSASEADVEYAWDVISAFASELLAGRRESATNSDRLSKESASESDDEVFNTDFDDEFIFDHQRCHLQRAHLKRNFFFKMVSDPKSYNPRVLRSLSGRHRSHSVGSSSPGSGEGAYIGQKPVANGAMSNGTPP</sequence>
<organism evidence="9 10">
    <name type="scientific">Pomacea canaliculata</name>
    <name type="common">Golden apple snail</name>
    <dbReference type="NCBI Taxonomy" id="400727"/>
    <lineage>
        <taxon>Eukaryota</taxon>
        <taxon>Metazoa</taxon>
        <taxon>Spiralia</taxon>
        <taxon>Lophotrochozoa</taxon>
        <taxon>Mollusca</taxon>
        <taxon>Gastropoda</taxon>
        <taxon>Caenogastropoda</taxon>
        <taxon>Architaenioglossa</taxon>
        <taxon>Ampullarioidea</taxon>
        <taxon>Ampullariidae</taxon>
        <taxon>Pomacea</taxon>
    </lineage>
</organism>
<feature type="region of interest" description="Disordered" evidence="8">
    <location>
        <begin position="415"/>
        <end position="451"/>
    </location>
</feature>
<keyword evidence="3" id="KW-0210">Decarboxylase</keyword>
<dbReference type="EMBL" id="PZQS01000002">
    <property type="protein sequence ID" value="PVD36884.1"/>
    <property type="molecule type" value="Genomic_DNA"/>
</dbReference>
<accession>A0A2T7PTY5</accession>
<dbReference type="GO" id="GO:0006520">
    <property type="term" value="P:amino acid metabolic process"/>
    <property type="evidence" value="ECO:0007669"/>
    <property type="project" value="InterPro"/>
</dbReference>
<dbReference type="Gene3D" id="3.40.640.10">
    <property type="entry name" value="Type I PLP-dependent aspartate aminotransferase-like (Major domain)"/>
    <property type="match status" value="1"/>
</dbReference>
<dbReference type="PANTHER" id="PTHR11999">
    <property type="entry name" value="GROUP II PYRIDOXAL-5-PHOSPHATE DECARBOXYLASE"/>
    <property type="match status" value="1"/>
</dbReference>
<evidence type="ECO:0000256" key="5">
    <source>
        <dbReference type="ARBA" id="ARBA00023239"/>
    </source>
</evidence>
<dbReference type="Gene3D" id="3.90.1150.10">
    <property type="entry name" value="Aspartate Aminotransferase, domain 1"/>
    <property type="match status" value="1"/>
</dbReference>
<dbReference type="PROSITE" id="PS00392">
    <property type="entry name" value="DDC_GAD_HDC_YDC"/>
    <property type="match status" value="1"/>
</dbReference>
<evidence type="ECO:0000256" key="2">
    <source>
        <dbReference type="ARBA" id="ARBA00009533"/>
    </source>
</evidence>
<evidence type="ECO:0000313" key="10">
    <source>
        <dbReference type="Proteomes" id="UP000245119"/>
    </source>
</evidence>
<dbReference type="InterPro" id="IPR015422">
    <property type="entry name" value="PyrdxlP-dep_Trfase_small"/>
</dbReference>
<protein>
    <recommendedName>
        <fullName evidence="11">Tyrosine decarboxylase</fullName>
    </recommendedName>
</protein>
<comment type="caution">
    <text evidence="9">The sequence shown here is derived from an EMBL/GenBank/DDBJ whole genome shotgun (WGS) entry which is preliminary data.</text>
</comment>
<proteinExistence type="inferred from homology"/>
<dbReference type="GO" id="GO:0016831">
    <property type="term" value="F:carboxy-lyase activity"/>
    <property type="evidence" value="ECO:0007669"/>
    <property type="project" value="UniProtKB-KW"/>
</dbReference>
<reference evidence="9 10" key="1">
    <citation type="submission" date="2018-04" db="EMBL/GenBank/DDBJ databases">
        <title>The genome of golden apple snail Pomacea canaliculata provides insight into stress tolerance and invasive adaptation.</title>
        <authorList>
            <person name="Liu C."/>
            <person name="Liu B."/>
            <person name="Ren Y."/>
            <person name="Zhang Y."/>
            <person name="Wang H."/>
            <person name="Li S."/>
            <person name="Jiang F."/>
            <person name="Yin L."/>
            <person name="Zhang G."/>
            <person name="Qian W."/>
            <person name="Fan W."/>
        </authorList>
    </citation>
    <scope>NUCLEOTIDE SEQUENCE [LARGE SCALE GENOMIC DNA]</scope>
    <source>
        <strain evidence="9">SZHN2017</strain>
        <tissue evidence="9">Muscle</tissue>
    </source>
</reference>
<dbReference type="STRING" id="400727.A0A2T7PTY5"/>
<evidence type="ECO:0000256" key="4">
    <source>
        <dbReference type="ARBA" id="ARBA00022898"/>
    </source>
</evidence>
<dbReference type="InterPro" id="IPR015421">
    <property type="entry name" value="PyrdxlP-dep_Trfase_major"/>
</dbReference>
<dbReference type="SUPFAM" id="SSF53383">
    <property type="entry name" value="PLP-dependent transferases"/>
    <property type="match status" value="1"/>
</dbReference>
<dbReference type="PRINTS" id="PR00800">
    <property type="entry name" value="YHDCRBOXLASE"/>
</dbReference>
<dbReference type="GO" id="GO:0019752">
    <property type="term" value="P:carboxylic acid metabolic process"/>
    <property type="evidence" value="ECO:0007669"/>
    <property type="project" value="InterPro"/>
</dbReference>
<feature type="modified residue" description="N6-(pyridoxal phosphate)lysine" evidence="6">
    <location>
        <position position="172"/>
    </location>
</feature>
<dbReference type="Pfam" id="PF00282">
    <property type="entry name" value="Pyridoxal_deC"/>
    <property type="match status" value="1"/>
</dbReference>
<dbReference type="GO" id="GO:0030170">
    <property type="term" value="F:pyridoxal phosphate binding"/>
    <property type="evidence" value="ECO:0007669"/>
    <property type="project" value="InterPro"/>
</dbReference>
<evidence type="ECO:0000256" key="7">
    <source>
        <dbReference type="RuleBase" id="RU000382"/>
    </source>
</evidence>
<dbReference type="GO" id="GO:0005737">
    <property type="term" value="C:cytoplasm"/>
    <property type="evidence" value="ECO:0007669"/>
    <property type="project" value="TreeGrafter"/>
</dbReference>
<evidence type="ECO:0000313" key="9">
    <source>
        <dbReference type="EMBL" id="PVD36884.1"/>
    </source>
</evidence>
<keyword evidence="4 6" id="KW-0663">Pyridoxal phosphate</keyword>
<comment type="cofactor">
    <cofactor evidence="1 6 7">
        <name>pyridoxal 5'-phosphate</name>
        <dbReference type="ChEBI" id="CHEBI:597326"/>
    </cofactor>
</comment>
<dbReference type="Proteomes" id="UP000245119">
    <property type="component" value="Linkage Group LG2"/>
</dbReference>
<dbReference type="PANTHER" id="PTHR11999:SF70">
    <property type="entry name" value="MIP05841P"/>
    <property type="match status" value="1"/>
</dbReference>
<dbReference type="InterPro" id="IPR021115">
    <property type="entry name" value="Pyridoxal-P_BS"/>
</dbReference>
<dbReference type="InterPro" id="IPR002129">
    <property type="entry name" value="PyrdxlP-dep_de-COase"/>
</dbReference>
<comment type="similarity">
    <text evidence="2 7">Belongs to the group II decarboxylase family.</text>
</comment>
<evidence type="ECO:0000256" key="8">
    <source>
        <dbReference type="SAM" id="MobiDB-lite"/>
    </source>
</evidence>
<name>A0A2T7PTY5_POMCA</name>
<evidence type="ECO:0000256" key="6">
    <source>
        <dbReference type="PIRSR" id="PIRSR602129-50"/>
    </source>
</evidence>
<evidence type="ECO:0000256" key="3">
    <source>
        <dbReference type="ARBA" id="ARBA00022793"/>
    </source>
</evidence>